<dbReference type="GO" id="GO:0003955">
    <property type="term" value="F:NAD(P)H dehydrogenase (quinone) activity"/>
    <property type="evidence" value="ECO:0007669"/>
    <property type="project" value="TreeGrafter"/>
</dbReference>
<evidence type="ECO:0000259" key="6">
    <source>
        <dbReference type="Pfam" id="PF07992"/>
    </source>
</evidence>
<dbReference type="InterPro" id="IPR036188">
    <property type="entry name" value="FAD/NAD-bd_sf"/>
</dbReference>
<comment type="cofactor">
    <cofactor evidence="1">
        <name>FAD</name>
        <dbReference type="ChEBI" id="CHEBI:57692"/>
    </cofactor>
</comment>
<dbReference type="eggNOG" id="COG1252">
    <property type="taxonomic scope" value="Bacteria"/>
</dbReference>
<dbReference type="Proteomes" id="UP000009311">
    <property type="component" value="Unassembled WGS sequence"/>
</dbReference>
<evidence type="ECO:0000256" key="4">
    <source>
        <dbReference type="ARBA" id="ARBA00022827"/>
    </source>
</evidence>
<dbReference type="PANTHER" id="PTHR42913:SF3">
    <property type="entry name" value="64 KDA MITOCHONDRIAL NADH DEHYDROGENASE (EUROFUNG)"/>
    <property type="match status" value="1"/>
</dbReference>
<reference evidence="7 8" key="1">
    <citation type="submission" date="2012-06" db="EMBL/GenBank/DDBJ databases">
        <title>Draft Genome Sequence of Lactobacillus pasteurii CRBIP 24.76T.</title>
        <authorList>
            <person name="Cousin S."/>
            <person name="Bouchier C."/>
            <person name="Loux V."/>
            <person name="Ma L."/>
            <person name="Creno S."/>
            <person name="Bizet C."/>
            <person name="Clermont D."/>
        </authorList>
    </citation>
    <scope>NUCLEOTIDE SEQUENCE [LARGE SCALE GENOMIC DNA]</scope>
    <source>
        <strain evidence="8">CRBIP 24.76T</strain>
    </source>
</reference>
<proteinExistence type="inferred from homology"/>
<organism evidence="7 8">
    <name type="scientific">Lactobacillus pasteurii DSM 23907 = CRBIP 24.76</name>
    <dbReference type="NCBI Taxonomy" id="1423790"/>
    <lineage>
        <taxon>Bacteria</taxon>
        <taxon>Bacillati</taxon>
        <taxon>Bacillota</taxon>
        <taxon>Bacilli</taxon>
        <taxon>Lactobacillales</taxon>
        <taxon>Lactobacillaceae</taxon>
        <taxon>Lactobacillus</taxon>
    </lineage>
</organism>
<dbReference type="OrthoDB" id="9781621at2"/>
<dbReference type="InterPro" id="IPR051169">
    <property type="entry name" value="NADH-Q_oxidoreductase"/>
</dbReference>
<dbReference type="STRING" id="1423790.BN53_08840"/>
<keyword evidence="5" id="KW-0560">Oxidoreductase</keyword>
<evidence type="ECO:0000256" key="3">
    <source>
        <dbReference type="ARBA" id="ARBA00022630"/>
    </source>
</evidence>
<evidence type="ECO:0000313" key="8">
    <source>
        <dbReference type="Proteomes" id="UP000009311"/>
    </source>
</evidence>
<evidence type="ECO:0000256" key="2">
    <source>
        <dbReference type="ARBA" id="ARBA00005272"/>
    </source>
</evidence>
<comment type="caution">
    <text evidence="7">The sequence shown here is derived from an EMBL/GenBank/DDBJ whole genome shotgun (WGS) entry which is preliminary data.</text>
</comment>
<gene>
    <name evidence="7" type="ORF">BN53_08840</name>
</gene>
<evidence type="ECO:0000256" key="1">
    <source>
        <dbReference type="ARBA" id="ARBA00001974"/>
    </source>
</evidence>
<dbReference type="GO" id="GO:0019646">
    <property type="term" value="P:aerobic electron transport chain"/>
    <property type="evidence" value="ECO:0007669"/>
    <property type="project" value="TreeGrafter"/>
</dbReference>
<keyword evidence="4" id="KW-0274">FAD</keyword>
<dbReference type="Pfam" id="PF07992">
    <property type="entry name" value="Pyr_redox_2"/>
    <property type="match status" value="1"/>
</dbReference>
<protein>
    <submittedName>
        <fullName evidence="7">NADH dehydrogenase</fullName>
    </submittedName>
</protein>
<keyword evidence="3" id="KW-0285">Flavoprotein</keyword>
<keyword evidence="8" id="KW-1185">Reference proteome</keyword>
<dbReference type="InterPro" id="IPR023753">
    <property type="entry name" value="FAD/NAD-binding_dom"/>
</dbReference>
<dbReference type="RefSeq" id="WP_009558851.1">
    <property type="nucleotide sequence ID" value="NZ_AYZN01000004.1"/>
</dbReference>
<sequence length="406" mass="45113">MKKIVVLGAGYAGLKTVVDLQKKFRDQAKIVLINNVPYHYETMRLYEVASGNYPYTKMSFELSDVIRPSMTELVVANVEKVDYENKQVILTDHEPVSYDYCVIGLGFTLGTRGIEGADEYTLPMHDVKSAEAIRDRIYEQMQAYRQDRDAKHLQIVICGAGFQAVELAGAIAESRPRYAKMAGCNPEDIKITMLDGSPRVLPMFNDKLLAYALDIMKKRDIELINPAYVQKVTEDSVSYKMAKAPEGTELTVIKAGTMIWMMAFSGHPITEKSGFKQNRYRVMVSEHLTAPESDDVYILGEDAAVMMPGKKFPYPPTAQMALTMGTYAAKDLAARIGGTSRPAAYTYKSLGEVCSIGEDKAVGMAMGKPYKGYLASALKKMIINKSLLEIGGMKQVFGVGRFDLYH</sequence>
<feature type="domain" description="FAD/NAD(P)-binding" evidence="6">
    <location>
        <begin position="3"/>
        <end position="325"/>
    </location>
</feature>
<dbReference type="PANTHER" id="PTHR42913">
    <property type="entry name" value="APOPTOSIS-INDUCING FACTOR 1"/>
    <property type="match status" value="1"/>
</dbReference>
<comment type="similarity">
    <text evidence="2">Belongs to the NADH dehydrogenase family.</text>
</comment>
<dbReference type="AlphaFoldDB" id="I7IY64"/>
<name>I7IY64_9LACO</name>
<dbReference type="SUPFAM" id="SSF51905">
    <property type="entry name" value="FAD/NAD(P)-binding domain"/>
    <property type="match status" value="2"/>
</dbReference>
<dbReference type="Gene3D" id="3.50.50.100">
    <property type="match status" value="1"/>
</dbReference>
<evidence type="ECO:0000313" key="7">
    <source>
        <dbReference type="EMBL" id="CCI84307.1"/>
    </source>
</evidence>
<evidence type="ECO:0000256" key="5">
    <source>
        <dbReference type="ARBA" id="ARBA00023002"/>
    </source>
</evidence>
<accession>I7IY64</accession>
<dbReference type="EMBL" id="CAKD01000001">
    <property type="protein sequence ID" value="CCI84307.1"/>
    <property type="molecule type" value="Genomic_DNA"/>
</dbReference>